<evidence type="ECO:0000313" key="9">
    <source>
        <dbReference type="Proteomes" id="UP000181951"/>
    </source>
</evidence>
<dbReference type="AlphaFoldDB" id="A0A1H8ELT5"/>
<protein>
    <submittedName>
        <fullName evidence="8">Pyruvate dehydrogenase (Quinone)</fullName>
    </submittedName>
</protein>
<dbReference type="Pfam" id="PF02776">
    <property type="entry name" value="TPP_enzyme_N"/>
    <property type="match status" value="1"/>
</dbReference>
<feature type="domain" description="Thiamine pyrophosphate enzyme central" evidence="5">
    <location>
        <begin position="196"/>
        <end position="324"/>
    </location>
</feature>
<feature type="compositionally biased region" description="Pro residues" evidence="4">
    <location>
        <begin position="331"/>
        <end position="343"/>
    </location>
</feature>
<evidence type="ECO:0000259" key="5">
    <source>
        <dbReference type="Pfam" id="PF00205"/>
    </source>
</evidence>
<dbReference type="InterPro" id="IPR012000">
    <property type="entry name" value="Thiamin_PyroP_enz_cen_dom"/>
</dbReference>
<dbReference type="PANTHER" id="PTHR42981:SF2">
    <property type="entry name" value="PYRUVATE DEHYDROGENASE [UBIQUINONE]"/>
    <property type="match status" value="1"/>
</dbReference>
<keyword evidence="2 3" id="KW-0786">Thiamine pyrophosphate</keyword>
<dbReference type="Gene3D" id="3.40.50.1220">
    <property type="entry name" value="TPP-binding domain"/>
    <property type="match status" value="1"/>
</dbReference>
<dbReference type="Proteomes" id="UP000181951">
    <property type="component" value="Unassembled WGS sequence"/>
</dbReference>
<gene>
    <name evidence="8" type="ORF">SAMN05216267_1002248</name>
</gene>
<keyword evidence="9" id="KW-1185">Reference proteome</keyword>
<dbReference type="Gene3D" id="3.40.50.970">
    <property type="match status" value="2"/>
</dbReference>
<evidence type="ECO:0000256" key="4">
    <source>
        <dbReference type="SAM" id="MobiDB-lite"/>
    </source>
</evidence>
<keyword evidence="8" id="KW-0670">Pyruvate</keyword>
<reference evidence="8 9" key="1">
    <citation type="submission" date="2016-10" db="EMBL/GenBank/DDBJ databases">
        <authorList>
            <person name="de Groot N.N."/>
        </authorList>
    </citation>
    <scope>NUCLEOTIDE SEQUENCE [LARGE SCALE GENOMIC DNA]</scope>
    <source>
        <strain evidence="8 9">CGMCC 4.2026</strain>
    </source>
</reference>
<feature type="domain" description="Thiamine pyrophosphate enzyme TPP-binding" evidence="6">
    <location>
        <begin position="414"/>
        <end position="560"/>
    </location>
</feature>
<evidence type="ECO:0000259" key="7">
    <source>
        <dbReference type="Pfam" id="PF02776"/>
    </source>
</evidence>
<dbReference type="EMBL" id="FODD01000002">
    <property type="protein sequence ID" value="SEN19748.1"/>
    <property type="molecule type" value="Genomic_DNA"/>
</dbReference>
<dbReference type="GO" id="GO:0003824">
    <property type="term" value="F:catalytic activity"/>
    <property type="evidence" value="ECO:0007669"/>
    <property type="project" value="InterPro"/>
</dbReference>
<dbReference type="Pfam" id="PF00205">
    <property type="entry name" value="TPP_enzyme_M"/>
    <property type="match status" value="1"/>
</dbReference>
<name>A0A1H8ELT5_9ACTN</name>
<proteinExistence type="inferred from homology"/>
<dbReference type="InterPro" id="IPR012001">
    <property type="entry name" value="Thiamin_PyroP_enz_TPP-bd_dom"/>
</dbReference>
<evidence type="ECO:0000313" key="8">
    <source>
        <dbReference type="EMBL" id="SEN19748.1"/>
    </source>
</evidence>
<organism evidence="8 9">
    <name type="scientific">Actinacidiphila rubida</name>
    <dbReference type="NCBI Taxonomy" id="310780"/>
    <lineage>
        <taxon>Bacteria</taxon>
        <taxon>Bacillati</taxon>
        <taxon>Actinomycetota</taxon>
        <taxon>Actinomycetes</taxon>
        <taxon>Kitasatosporales</taxon>
        <taxon>Streptomycetaceae</taxon>
        <taxon>Actinacidiphila</taxon>
    </lineage>
</organism>
<sequence length="600" mass="63663">MARTARTARTVARVIVDALAELGVRQVFGVVGDALNPLTDAIRTTEGVEWVGCRHEEVAAFAASAQSQLTGQLAVCMGTVGPGSVHLLNGLYDAAKSRTPVLAIAGQVPLAELGSDYFQEVDNDALFSDVAVFRATVTSPEQLPLLLETAVRNALGRRGVAVLSVPGDIGDQELPADRPARFSLTSPVTRPEQGAVQSAAALLGQAERVTLLVGRGARDVREPVLALADRLAAPMVLTLKAKEGYEGDNPFQVGQTGLIGNPAAASALDDADTLLLLGTDFPYRDWYPEGRTVIQVDTEPAHIGRRVPVTIGLVGDVGCTVRDLLAELSASPPPAEGSASPPPAERDRGHLEKAVKRFASWREGQARLAAPAHDEGLAGRVRSALDNREHGIRPESLAAAIDRHAADDAVFTSDTGMATVWLSRFVEMRGRRRLLGSYNLGSMANAMPHALGAQFLDRDRQVVAFCGDGGLSMLLGDLMTLRTYDLPTTLVVFDNRRLGMVKLEQEQSGLPEFGTVLDNPDFAAVATAMGLTGVRVTDPADLDDAVRTALATPGPVLLDVLTNPDEIAVPAKPTVEQGWGFAVAKFKEIIRSHGETSARD</sequence>
<dbReference type="Pfam" id="PF02775">
    <property type="entry name" value="TPP_enzyme_C"/>
    <property type="match status" value="1"/>
</dbReference>
<dbReference type="InterPro" id="IPR047212">
    <property type="entry name" value="TPP_POXB-like"/>
</dbReference>
<dbReference type="InterPro" id="IPR047211">
    <property type="entry name" value="POXB-like"/>
</dbReference>
<feature type="region of interest" description="Disordered" evidence="4">
    <location>
        <begin position="329"/>
        <end position="348"/>
    </location>
</feature>
<dbReference type="GO" id="GO:0030976">
    <property type="term" value="F:thiamine pyrophosphate binding"/>
    <property type="evidence" value="ECO:0007669"/>
    <property type="project" value="InterPro"/>
</dbReference>
<dbReference type="SUPFAM" id="SSF52518">
    <property type="entry name" value="Thiamin diphosphate-binding fold (THDP-binding)"/>
    <property type="match status" value="2"/>
</dbReference>
<dbReference type="OrthoDB" id="4959782at2"/>
<dbReference type="PANTHER" id="PTHR42981">
    <property type="entry name" value="PYRUVATE DEHYDROGENASE [UBIQUINONE]"/>
    <property type="match status" value="1"/>
</dbReference>
<dbReference type="STRING" id="310780.SAMN05216267_1002248"/>
<dbReference type="CDD" id="cd07039">
    <property type="entry name" value="TPP_PYR_POX"/>
    <property type="match status" value="1"/>
</dbReference>
<dbReference type="CDD" id="cd02014">
    <property type="entry name" value="TPP_POX"/>
    <property type="match status" value="1"/>
</dbReference>
<dbReference type="GO" id="GO:0000287">
    <property type="term" value="F:magnesium ion binding"/>
    <property type="evidence" value="ECO:0007669"/>
    <property type="project" value="InterPro"/>
</dbReference>
<feature type="domain" description="Thiamine pyrophosphate enzyme N-terminal TPP-binding" evidence="7">
    <location>
        <begin position="10"/>
        <end position="124"/>
    </location>
</feature>
<evidence type="ECO:0000256" key="3">
    <source>
        <dbReference type="RuleBase" id="RU362132"/>
    </source>
</evidence>
<dbReference type="InterPro" id="IPR029035">
    <property type="entry name" value="DHS-like_NAD/FAD-binding_dom"/>
</dbReference>
<dbReference type="InterPro" id="IPR011766">
    <property type="entry name" value="TPP_enzyme_TPP-bd"/>
</dbReference>
<comment type="similarity">
    <text evidence="1 3">Belongs to the TPP enzyme family.</text>
</comment>
<dbReference type="SUPFAM" id="SSF52467">
    <property type="entry name" value="DHS-like NAD/FAD-binding domain"/>
    <property type="match status" value="1"/>
</dbReference>
<dbReference type="InterPro" id="IPR047210">
    <property type="entry name" value="TPP_PYR_POXB-like"/>
</dbReference>
<evidence type="ECO:0000256" key="1">
    <source>
        <dbReference type="ARBA" id="ARBA00007812"/>
    </source>
</evidence>
<evidence type="ECO:0000256" key="2">
    <source>
        <dbReference type="ARBA" id="ARBA00023052"/>
    </source>
</evidence>
<accession>A0A1H8ELT5</accession>
<evidence type="ECO:0000259" key="6">
    <source>
        <dbReference type="Pfam" id="PF02775"/>
    </source>
</evidence>
<dbReference type="InterPro" id="IPR029061">
    <property type="entry name" value="THDP-binding"/>
</dbReference>
<dbReference type="RefSeq" id="WP_069463315.1">
    <property type="nucleotide sequence ID" value="NZ_FODD01000002.1"/>
</dbReference>